<dbReference type="EMBL" id="MT143988">
    <property type="protein sequence ID" value="QJA45332.1"/>
    <property type="molecule type" value="Genomic_DNA"/>
</dbReference>
<gene>
    <name evidence="1" type="ORF">TM448A00204_0077</name>
    <name evidence="2" type="ORF">TM448B00128_0027</name>
</gene>
<evidence type="ECO:0000313" key="1">
    <source>
        <dbReference type="EMBL" id="QJA45332.1"/>
    </source>
</evidence>
<protein>
    <submittedName>
        <fullName evidence="1">Uncharacterized protein</fullName>
    </submittedName>
</protein>
<proteinExistence type="predicted"/>
<dbReference type="AlphaFoldDB" id="A0A6H1ZCZ9"/>
<evidence type="ECO:0000313" key="2">
    <source>
        <dbReference type="EMBL" id="QJH93652.1"/>
    </source>
</evidence>
<dbReference type="EMBL" id="MT144590">
    <property type="protein sequence ID" value="QJH93652.1"/>
    <property type="molecule type" value="Genomic_DNA"/>
</dbReference>
<sequence>MKNSTSDSIMEERAAQFSSLYNPTTILLPQTDYEIREEISLLKEKLRELYLDTSSIREALKSKEKLFLSLATYKMALERSITPVIRIPSLRDKRREEREREDMLLERLESLSPEEFALLEEIEL</sequence>
<organism evidence="1">
    <name type="scientific">viral metagenome</name>
    <dbReference type="NCBI Taxonomy" id="1070528"/>
    <lineage>
        <taxon>unclassified sequences</taxon>
        <taxon>metagenomes</taxon>
        <taxon>organismal metagenomes</taxon>
    </lineage>
</organism>
<name>A0A6H1ZCZ9_9ZZZZ</name>
<accession>A0A6H1ZCZ9</accession>
<reference evidence="1" key="1">
    <citation type="submission" date="2020-03" db="EMBL/GenBank/DDBJ databases">
        <title>The deep terrestrial virosphere.</title>
        <authorList>
            <person name="Holmfeldt K."/>
            <person name="Nilsson E."/>
            <person name="Simone D."/>
            <person name="Lopez-Fernandez M."/>
            <person name="Wu X."/>
            <person name="de Brujin I."/>
            <person name="Lundin D."/>
            <person name="Andersson A."/>
            <person name="Bertilsson S."/>
            <person name="Dopson M."/>
        </authorList>
    </citation>
    <scope>NUCLEOTIDE SEQUENCE</scope>
    <source>
        <strain evidence="1">TM448A00204</strain>
        <strain evidence="2">TM448B00128</strain>
    </source>
</reference>